<dbReference type="CDD" id="cd00085">
    <property type="entry name" value="HNHc"/>
    <property type="match status" value="1"/>
</dbReference>
<feature type="compositionally biased region" description="Low complexity" evidence="1">
    <location>
        <begin position="512"/>
        <end position="529"/>
    </location>
</feature>
<gene>
    <name evidence="3" type="ORF">EAS64_27675</name>
</gene>
<evidence type="ECO:0000313" key="4">
    <source>
        <dbReference type="Proteomes" id="UP000460272"/>
    </source>
</evidence>
<feature type="region of interest" description="Disordered" evidence="1">
    <location>
        <begin position="1"/>
        <end position="60"/>
    </location>
</feature>
<dbReference type="Pfam" id="PF02720">
    <property type="entry name" value="DUF222"/>
    <property type="match status" value="1"/>
</dbReference>
<accession>A0A6P2BUA5</accession>
<reference evidence="3 4" key="1">
    <citation type="submission" date="2018-11" db="EMBL/GenBank/DDBJ databases">
        <title>Trebonia kvetii gen.nov., sp.nov., a novel acidophilic actinobacterium, and proposal of the new actinobacterial family Treboniaceae fam. nov.</title>
        <authorList>
            <person name="Rapoport D."/>
            <person name="Sagova-Mareckova M."/>
            <person name="Sedlacek I."/>
            <person name="Provaznik J."/>
            <person name="Kralova S."/>
            <person name="Pavlinic D."/>
            <person name="Benes V."/>
            <person name="Kopecky J."/>
        </authorList>
    </citation>
    <scope>NUCLEOTIDE SEQUENCE [LARGE SCALE GENOMIC DNA]</scope>
    <source>
        <strain evidence="3 4">15Tr583</strain>
    </source>
</reference>
<evidence type="ECO:0000256" key="1">
    <source>
        <dbReference type="SAM" id="MobiDB-lite"/>
    </source>
</evidence>
<comment type="caution">
    <text evidence="3">The sequence shown here is derived from an EMBL/GenBank/DDBJ whole genome shotgun (WGS) entry which is preliminary data.</text>
</comment>
<evidence type="ECO:0000313" key="3">
    <source>
        <dbReference type="EMBL" id="TVZ02560.1"/>
    </source>
</evidence>
<feature type="domain" description="DUF222" evidence="2">
    <location>
        <begin position="177"/>
        <end position="288"/>
    </location>
</feature>
<evidence type="ECO:0000259" key="2">
    <source>
        <dbReference type="Pfam" id="PF02720"/>
    </source>
</evidence>
<protein>
    <submittedName>
        <fullName evidence="3">DUF222 domain-containing protein</fullName>
    </submittedName>
</protein>
<feature type="region of interest" description="Disordered" evidence="1">
    <location>
        <begin position="510"/>
        <end position="536"/>
    </location>
</feature>
<dbReference type="AlphaFoldDB" id="A0A6P2BUA5"/>
<name>A0A6P2BUA5_9ACTN</name>
<proteinExistence type="predicted"/>
<dbReference type="InterPro" id="IPR003870">
    <property type="entry name" value="DUF222"/>
</dbReference>
<dbReference type="OrthoDB" id="3567954at2"/>
<dbReference type="Proteomes" id="UP000460272">
    <property type="component" value="Unassembled WGS sequence"/>
</dbReference>
<organism evidence="3 4">
    <name type="scientific">Trebonia kvetii</name>
    <dbReference type="NCBI Taxonomy" id="2480626"/>
    <lineage>
        <taxon>Bacteria</taxon>
        <taxon>Bacillati</taxon>
        <taxon>Actinomycetota</taxon>
        <taxon>Actinomycetes</taxon>
        <taxon>Streptosporangiales</taxon>
        <taxon>Treboniaceae</taxon>
        <taxon>Trebonia</taxon>
    </lineage>
</organism>
<sequence>MGVRKEVRLMSESVSPDPLHGPGPGADSDFDDWTAWLDREIAAGRDPVPPQREPSPGLSISLGEATDVDPELLAAMCGPDGLGGQSPGQQFGQDAAADVLRPGPVLAALAEQVTGDLGRLDDDQLTGVLRASQRLANREAWRQALVIAEFGRRREAQLAAATARGVPVHCRAGEFPGEELAAELRISGCEAAARIDTARQLTARLPATLAALASGLIDARRAAVISDYTASLSDADIAAADEMLAAYAIEKRVEQLARKAAALEMRLAPQAVRARKERERRTSARVEVRREMSGNASLAAREMDTASALASKAHIDAIAARLRTAGIEGTLGALRVRVLAELTQGRDPLGLIRAGTPAAGNSPAGNTPAGDPSAGDPAGPPPASGSAQPQRHCPAQRGSRPPGSRPDPASSPGPGPVTDPDAGPVPDRAPVQALVNLIVPIGTHLGWSTAPAQAGPHGLLDAAETRDITRAAARHPATRWCVTITGSDGTAVAHACARGQHSWLANFVADSRPTTQPGQPGQPTERGQPAHPPPDAGARLALLFRRLNVTFRPITEGDCDHTSAEDQYLPSRGLRHLVRARNATCTAPGCLAQAVHCDVDHTTPHPDGPTCQCNLAPKCRRHHRCKQAPGWRVEQPEPGIMRWTLPSGRRHTTTPTEYGT</sequence>
<keyword evidence="4" id="KW-1185">Reference proteome</keyword>
<feature type="compositionally biased region" description="Pro residues" evidence="1">
    <location>
        <begin position="403"/>
        <end position="417"/>
    </location>
</feature>
<feature type="compositionally biased region" description="Low complexity" evidence="1">
    <location>
        <begin position="368"/>
        <end position="377"/>
    </location>
</feature>
<dbReference type="InterPro" id="IPR003615">
    <property type="entry name" value="HNH_nuc"/>
</dbReference>
<feature type="region of interest" description="Disordered" evidence="1">
    <location>
        <begin position="351"/>
        <end position="428"/>
    </location>
</feature>
<dbReference type="EMBL" id="RPFW01000005">
    <property type="protein sequence ID" value="TVZ02560.1"/>
    <property type="molecule type" value="Genomic_DNA"/>
</dbReference>